<evidence type="ECO:0000313" key="2">
    <source>
        <dbReference type="Proteomes" id="UP001145742"/>
    </source>
</evidence>
<reference evidence="1" key="1">
    <citation type="submission" date="2019-10" db="EMBL/GenBank/DDBJ databases">
        <authorList>
            <person name="Soares A.E.R."/>
            <person name="Aleixo A."/>
            <person name="Schneider P."/>
            <person name="Miyaki C.Y."/>
            <person name="Schneider M.P."/>
            <person name="Mello C."/>
            <person name="Vasconcelos A.T.R."/>
        </authorList>
    </citation>
    <scope>NUCLEOTIDE SEQUENCE</scope>
    <source>
        <tissue evidence="1">Muscle</tissue>
    </source>
</reference>
<dbReference type="EMBL" id="WHWB01034412">
    <property type="protein sequence ID" value="KAJ7410324.1"/>
    <property type="molecule type" value="Genomic_DNA"/>
</dbReference>
<accession>A0ABQ9CW09</accession>
<dbReference type="Proteomes" id="UP001145742">
    <property type="component" value="Unassembled WGS sequence"/>
</dbReference>
<organism evidence="1 2">
    <name type="scientific">Willisornis vidua</name>
    <name type="common">Xingu scale-backed antbird</name>
    <dbReference type="NCBI Taxonomy" id="1566151"/>
    <lineage>
        <taxon>Eukaryota</taxon>
        <taxon>Metazoa</taxon>
        <taxon>Chordata</taxon>
        <taxon>Craniata</taxon>
        <taxon>Vertebrata</taxon>
        <taxon>Euteleostomi</taxon>
        <taxon>Archelosauria</taxon>
        <taxon>Archosauria</taxon>
        <taxon>Dinosauria</taxon>
        <taxon>Saurischia</taxon>
        <taxon>Theropoda</taxon>
        <taxon>Coelurosauria</taxon>
        <taxon>Aves</taxon>
        <taxon>Neognathae</taxon>
        <taxon>Neoaves</taxon>
        <taxon>Telluraves</taxon>
        <taxon>Australaves</taxon>
        <taxon>Passeriformes</taxon>
        <taxon>Thamnophilidae</taxon>
        <taxon>Willisornis</taxon>
    </lineage>
</organism>
<comment type="caution">
    <text evidence="1">The sequence shown here is derived from an EMBL/GenBank/DDBJ whole genome shotgun (WGS) entry which is preliminary data.</text>
</comment>
<proteinExistence type="predicted"/>
<protein>
    <submittedName>
        <fullName evidence="1">RNA-directed DNA polymerase from mobile element jockey-like protein</fullName>
    </submittedName>
</protein>
<dbReference type="PANTHER" id="PTHR33332">
    <property type="entry name" value="REVERSE TRANSCRIPTASE DOMAIN-CONTAINING PROTEIN"/>
    <property type="match status" value="1"/>
</dbReference>
<name>A0ABQ9CW09_9PASS</name>
<sequence>MLLQNLSIFEQSWESAEVPADRKLANVVLIFKKGKEENPGSYRPVSLTFVPGKVMEISLGSIGEHLRGNRVIGHNQHGCMRGNSCSPNLISFYDEVAHLVDLRKPVDVILDFSEAFDTVSHRILLDKMSRT</sequence>
<gene>
    <name evidence="1" type="ORF">WISP_109192</name>
</gene>
<evidence type="ECO:0000313" key="1">
    <source>
        <dbReference type="EMBL" id="KAJ7410324.1"/>
    </source>
</evidence>
<keyword evidence="2" id="KW-1185">Reference proteome</keyword>